<feature type="transmembrane region" description="Helical" evidence="2">
    <location>
        <begin position="113"/>
        <end position="134"/>
    </location>
</feature>
<evidence type="ECO:0000313" key="3">
    <source>
        <dbReference type="EMBL" id="KAL3771414.1"/>
    </source>
</evidence>
<keyword evidence="2" id="KW-1133">Transmembrane helix</keyword>
<proteinExistence type="predicted"/>
<dbReference type="AlphaFoldDB" id="A0ABD3N5R3"/>
<dbReference type="Proteomes" id="UP001530315">
    <property type="component" value="Unassembled WGS sequence"/>
</dbReference>
<name>A0ABD3N5R3_9STRA</name>
<protein>
    <submittedName>
        <fullName evidence="3">Uncharacterized protein</fullName>
    </submittedName>
</protein>
<dbReference type="EMBL" id="JALLAZ020001603">
    <property type="protein sequence ID" value="KAL3771414.1"/>
    <property type="molecule type" value="Genomic_DNA"/>
</dbReference>
<accession>A0ABD3N5R3</accession>
<evidence type="ECO:0000256" key="1">
    <source>
        <dbReference type="SAM" id="MobiDB-lite"/>
    </source>
</evidence>
<organism evidence="3 4">
    <name type="scientific">Stephanodiscus triporus</name>
    <dbReference type="NCBI Taxonomy" id="2934178"/>
    <lineage>
        <taxon>Eukaryota</taxon>
        <taxon>Sar</taxon>
        <taxon>Stramenopiles</taxon>
        <taxon>Ochrophyta</taxon>
        <taxon>Bacillariophyta</taxon>
        <taxon>Coscinodiscophyceae</taxon>
        <taxon>Thalassiosirophycidae</taxon>
        <taxon>Stephanodiscales</taxon>
        <taxon>Stephanodiscaceae</taxon>
        <taxon>Stephanodiscus</taxon>
    </lineage>
</organism>
<comment type="caution">
    <text evidence="3">The sequence shown here is derived from an EMBL/GenBank/DDBJ whole genome shotgun (WGS) entry which is preliminary data.</text>
</comment>
<feature type="compositionally biased region" description="Low complexity" evidence="1">
    <location>
        <begin position="33"/>
        <end position="44"/>
    </location>
</feature>
<keyword evidence="2" id="KW-0472">Membrane</keyword>
<keyword evidence="4" id="KW-1185">Reference proteome</keyword>
<feature type="transmembrane region" description="Helical" evidence="2">
    <location>
        <begin position="154"/>
        <end position="177"/>
    </location>
</feature>
<sequence>MEGTTEGATRREVRGSKIVCPHECGNPPELQKGARAGKGAATRRLNGRLKNWDPLPEIPPPHSPAWHRLSGVRGDVTSRNQQRRRERLFNVEYGRPTQTNEDLSRPRSSDSSVMMKLSTLLALLSVTSASAFVAPGGRSAHFYLHYPTTMTKNLSHAATVAAATLVATLASSPLAALAGEDNYVYGEVNAPGGLGLAPSSALILAPGEDAFNEMKERDEKKWGKK</sequence>
<keyword evidence="2" id="KW-0812">Transmembrane</keyword>
<gene>
    <name evidence="3" type="ORF">ACHAW5_010519</name>
</gene>
<reference evidence="3 4" key="1">
    <citation type="submission" date="2024-10" db="EMBL/GenBank/DDBJ databases">
        <title>Updated reference genomes for cyclostephanoid diatoms.</title>
        <authorList>
            <person name="Roberts W.R."/>
            <person name="Alverson A.J."/>
        </authorList>
    </citation>
    <scope>NUCLEOTIDE SEQUENCE [LARGE SCALE GENOMIC DNA]</scope>
    <source>
        <strain evidence="3 4">AJA276-08</strain>
    </source>
</reference>
<feature type="region of interest" description="Disordered" evidence="1">
    <location>
        <begin position="1"/>
        <end position="85"/>
    </location>
</feature>
<evidence type="ECO:0000313" key="4">
    <source>
        <dbReference type="Proteomes" id="UP001530315"/>
    </source>
</evidence>
<evidence type="ECO:0000256" key="2">
    <source>
        <dbReference type="SAM" id="Phobius"/>
    </source>
</evidence>